<dbReference type="EC" id="5.3.1.12" evidence="4 7"/>
<evidence type="ECO:0000256" key="5">
    <source>
        <dbReference type="ARBA" id="ARBA00020555"/>
    </source>
</evidence>
<proteinExistence type="inferred from homology"/>
<dbReference type="SUPFAM" id="SSF51556">
    <property type="entry name" value="Metallo-dependent hydrolases"/>
    <property type="match status" value="1"/>
</dbReference>
<dbReference type="NCBIfam" id="NF002794">
    <property type="entry name" value="PRK02925.1"/>
    <property type="match status" value="1"/>
</dbReference>
<keyword evidence="9" id="KW-1185">Reference proteome</keyword>
<dbReference type="Proteomes" id="UP001357223">
    <property type="component" value="Chromosome"/>
</dbReference>
<dbReference type="EMBL" id="CP137640">
    <property type="protein sequence ID" value="WVX81027.1"/>
    <property type="molecule type" value="Genomic_DNA"/>
</dbReference>
<organism evidence="8 9">
    <name type="scientific">Niallia oryzisoli</name>
    <dbReference type="NCBI Taxonomy" id="1737571"/>
    <lineage>
        <taxon>Bacteria</taxon>
        <taxon>Bacillati</taxon>
        <taxon>Bacillota</taxon>
        <taxon>Bacilli</taxon>
        <taxon>Bacillales</taxon>
        <taxon>Bacillaceae</taxon>
        <taxon>Niallia</taxon>
    </lineage>
</organism>
<evidence type="ECO:0000256" key="2">
    <source>
        <dbReference type="ARBA" id="ARBA00004892"/>
    </source>
</evidence>
<gene>
    <name evidence="7 8" type="primary">uxaC</name>
    <name evidence="8" type="ORF">R4Z09_28070</name>
</gene>
<sequence length="477" mass="54876">MSTFIHDNFLLNNQTATRLYHTFAKNMPIYDYHCHLSPKDIAENRKFNNITELWLEGDHYKWRAMRAHGIDEKYITGDADPKDKFAAWAKTVPYTLGNALFHWTHIELKKYFGIEELLNEDSWESIWNRCNELLQQDDYSVREIIKRSNVKVIGTTDDPTDDLQYHEQIASLPDFQVKVVPSFRPDKGLEINKDTFVPFVEALEKAENKSLSSYAKYIQALVDRVQYFHEKGCRISDHGLSNIPFASFEENELEGIYQSGRSGSQVSLEDEMKFKTAILFALAKAYKERDWAMQIHFGAIRNNNTKMFQKLGPDAGFDSISDQGEVARPLNALLDALEMRDSLPRTILYNLNPVYNELIGTTIQNFQTNEAGIAGKIQFGSGWWFNDTKPGMIRQLTALADQGLLMHFVGMLTDSRSFISYSRHEYFRRILCNFVGTWVEAGEIPNDQALLQKLVENICYNNAKNYFAIEVESLGGN</sequence>
<dbReference type="Pfam" id="PF02614">
    <property type="entry name" value="UxaC"/>
    <property type="match status" value="1"/>
</dbReference>
<dbReference type="InterPro" id="IPR032466">
    <property type="entry name" value="Metal_Hydrolase"/>
</dbReference>
<evidence type="ECO:0000256" key="4">
    <source>
        <dbReference type="ARBA" id="ARBA00012546"/>
    </source>
</evidence>
<dbReference type="InterPro" id="IPR003766">
    <property type="entry name" value="Uronate_isomerase"/>
</dbReference>
<dbReference type="PANTHER" id="PTHR30068">
    <property type="entry name" value="URONATE ISOMERASE"/>
    <property type="match status" value="1"/>
</dbReference>
<evidence type="ECO:0000256" key="3">
    <source>
        <dbReference type="ARBA" id="ARBA00008397"/>
    </source>
</evidence>
<dbReference type="HAMAP" id="MF_00675">
    <property type="entry name" value="UxaC"/>
    <property type="match status" value="1"/>
</dbReference>
<comment type="catalytic activity">
    <reaction evidence="1 7">
        <text>D-glucuronate = D-fructuronate</text>
        <dbReference type="Rhea" id="RHEA:13049"/>
        <dbReference type="ChEBI" id="CHEBI:58720"/>
        <dbReference type="ChEBI" id="CHEBI:59863"/>
        <dbReference type="EC" id="5.3.1.12"/>
    </reaction>
</comment>
<evidence type="ECO:0000256" key="1">
    <source>
        <dbReference type="ARBA" id="ARBA00001165"/>
    </source>
</evidence>
<comment type="similarity">
    <text evidence="3 7">Belongs to the metallo-dependent hydrolases superfamily. Uronate isomerase family.</text>
</comment>
<accession>A0ABZ2CCJ0</accession>
<keyword evidence="6 7" id="KW-0413">Isomerase</keyword>
<dbReference type="PANTHER" id="PTHR30068:SF4">
    <property type="entry name" value="URONATE ISOMERASE"/>
    <property type="match status" value="1"/>
</dbReference>
<dbReference type="GO" id="GO:0008880">
    <property type="term" value="F:glucuronate isomerase activity"/>
    <property type="evidence" value="ECO:0007669"/>
    <property type="project" value="UniProtKB-EC"/>
</dbReference>
<reference evidence="8 9" key="1">
    <citation type="submission" date="2023-10" db="EMBL/GenBank/DDBJ databases">
        <title>Niallia locisalis sp.nov. isolated from a salt pond sample.</title>
        <authorList>
            <person name="Li X.-J."/>
            <person name="Dong L."/>
        </authorList>
    </citation>
    <scope>NUCLEOTIDE SEQUENCE [LARGE SCALE GENOMIC DNA]</scope>
    <source>
        <strain evidence="8 9">DSM 29761</strain>
    </source>
</reference>
<dbReference type="RefSeq" id="WP_338449957.1">
    <property type="nucleotide sequence ID" value="NZ_CP137640.1"/>
</dbReference>
<evidence type="ECO:0000256" key="6">
    <source>
        <dbReference type="ARBA" id="ARBA00023235"/>
    </source>
</evidence>
<dbReference type="Gene3D" id="3.20.20.140">
    <property type="entry name" value="Metal-dependent hydrolases"/>
    <property type="match status" value="1"/>
</dbReference>
<protein>
    <recommendedName>
        <fullName evidence="5 7">Uronate isomerase</fullName>
        <ecNumber evidence="4 7">5.3.1.12</ecNumber>
    </recommendedName>
    <alternativeName>
        <fullName evidence="7">Glucuronate isomerase</fullName>
    </alternativeName>
    <alternativeName>
        <fullName evidence="7">Uronic isomerase</fullName>
    </alternativeName>
</protein>
<comment type="catalytic activity">
    <reaction evidence="7">
        <text>aldehydo-D-galacturonate = keto-D-tagaturonate</text>
        <dbReference type="Rhea" id="RHEA:27702"/>
        <dbReference type="ChEBI" id="CHEBI:12952"/>
        <dbReference type="ChEBI" id="CHEBI:17886"/>
    </reaction>
</comment>
<name>A0ABZ2CCJ0_9BACI</name>
<dbReference type="Gene3D" id="1.10.2020.10">
    <property type="entry name" value="uronate isomerase, domain 2, chain A"/>
    <property type="match status" value="1"/>
</dbReference>
<evidence type="ECO:0000256" key="7">
    <source>
        <dbReference type="HAMAP-Rule" id="MF_00675"/>
    </source>
</evidence>
<evidence type="ECO:0000313" key="9">
    <source>
        <dbReference type="Proteomes" id="UP001357223"/>
    </source>
</evidence>
<evidence type="ECO:0000313" key="8">
    <source>
        <dbReference type="EMBL" id="WVX81027.1"/>
    </source>
</evidence>
<comment type="pathway">
    <text evidence="2 7">Carbohydrate metabolism; pentose and glucuronate interconversion.</text>
</comment>